<evidence type="ECO:0000256" key="1">
    <source>
        <dbReference type="ARBA" id="ARBA00022741"/>
    </source>
</evidence>
<feature type="domain" description="Clp1 P-loop" evidence="4">
    <location>
        <begin position="10"/>
        <end position="67"/>
    </location>
</feature>
<sequence>MNGYINFGSQVDVVVVIDHERLYNELKRDLPEFVKIAHQPKSGGVEERSRALRIVGRRSKICSYFYGGTRQVYFPHSFQVRFDEVCIYKIGAPALPDSCMPLGMKAEDTRTKLVPIQPNAQMQHHLLALSLCESADDDILRTNVAGFLCVTEVWIERQTMTVLSPQPYPLPRKILLWTDITFMDVH</sequence>
<proteinExistence type="predicted"/>
<evidence type="ECO:0000259" key="4">
    <source>
        <dbReference type="Pfam" id="PF16575"/>
    </source>
</evidence>
<dbReference type="WBParaSite" id="SBAD_0001118601-mRNA-1">
    <property type="protein sequence ID" value="SBAD_0001118601-mRNA-1"/>
    <property type="gene ID" value="SBAD_0001118601"/>
</dbReference>
<feature type="domain" description="Clp1 C-terminal" evidence="3">
    <location>
        <begin position="74"/>
        <end position="184"/>
    </location>
</feature>
<keyword evidence="1" id="KW-0547">Nucleotide-binding</keyword>
<keyword evidence="6" id="KW-1185">Reference proteome</keyword>
<dbReference type="InterPro" id="IPR045116">
    <property type="entry name" value="Clp1/Grc3"/>
</dbReference>
<dbReference type="Gene3D" id="2.40.30.330">
    <property type="entry name" value="Pre-mRNA cleavage complex subunit Clp1, C-terminal domain"/>
    <property type="match status" value="1"/>
</dbReference>
<organism evidence="7">
    <name type="scientific">Soboliphyme baturini</name>
    <dbReference type="NCBI Taxonomy" id="241478"/>
    <lineage>
        <taxon>Eukaryota</taxon>
        <taxon>Metazoa</taxon>
        <taxon>Ecdysozoa</taxon>
        <taxon>Nematoda</taxon>
        <taxon>Enoplea</taxon>
        <taxon>Dorylaimia</taxon>
        <taxon>Dioctophymatida</taxon>
        <taxon>Dioctophymatoidea</taxon>
        <taxon>Soboliphymatidae</taxon>
        <taxon>Soboliphyme</taxon>
    </lineage>
</organism>
<dbReference type="FunFam" id="2.40.30.330:FF:000001">
    <property type="entry name" value="Protein CLP1 homolog"/>
    <property type="match status" value="1"/>
</dbReference>
<dbReference type="EMBL" id="UZAM01014600">
    <property type="protein sequence ID" value="VDP34820.1"/>
    <property type="molecule type" value="Genomic_DNA"/>
</dbReference>
<evidence type="ECO:0000256" key="2">
    <source>
        <dbReference type="ARBA" id="ARBA00022840"/>
    </source>
</evidence>
<dbReference type="PANTHER" id="PTHR12755:SF6">
    <property type="entry name" value="POLYRIBONUCLEOTIDE 5'-HYDROXYL-KINASE CLP1"/>
    <property type="match status" value="1"/>
</dbReference>
<evidence type="ECO:0000313" key="7">
    <source>
        <dbReference type="WBParaSite" id="SBAD_0001118601-mRNA-1"/>
    </source>
</evidence>
<dbReference type="InterPro" id="IPR010655">
    <property type="entry name" value="Clp1_C"/>
</dbReference>
<dbReference type="Gene3D" id="3.40.50.300">
    <property type="entry name" value="P-loop containing nucleotide triphosphate hydrolases"/>
    <property type="match status" value="1"/>
</dbReference>
<name>A0A183J4L2_9BILA</name>
<dbReference type="InterPro" id="IPR038238">
    <property type="entry name" value="Clp1_C_sf"/>
</dbReference>
<dbReference type="PANTHER" id="PTHR12755">
    <property type="entry name" value="CLEAVAGE/POLYADENYLATION FACTOR IA SUBUNIT CLP1P"/>
    <property type="match status" value="1"/>
</dbReference>
<dbReference type="Pfam" id="PF06807">
    <property type="entry name" value="Clp1"/>
    <property type="match status" value="1"/>
</dbReference>
<dbReference type="Proteomes" id="UP000270296">
    <property type="component" value="Unassembled WGS sequence"/>
</dbReference>
<protein>
    <submittedName>
        <fullName evidence="7">DUF1618 domain-containing protein</fullName>
    </submittedName>
</protein>
<gene>
    <name evidence="5" type="ORF">SBAD_LOCUS10810</name>
</gene>
<dbReference type="InterPro" id="IPR027417">
    <property type="entry name" value="P-loop_NTPase"/>
</dbReference>
<reference evidence="7" key="1">
    <citation type="submission" date="2016-06" db="UniProtKB">
        <authorList>
            <consortium name="WormBaseParasite"/>
        </authorList>
    </citation>
    <scope>IDENTIFICATION</scope>
</reference>
<dbReference type="GO" id="GO:0006388">
    <property type="term" value="P:tRNA splicing, via endonucleolytic cleavage and ligation"/>
    <property type="evidence" value="ECO:0007669"/>
    <property type="project" value="TreeGrafter"/>
</dbReference>
<dbReference type="GO" id="GO:0031124">
    <property type="term" value="P:mRNA 3'-end processing"/>
    <property type="evidence" value="ECO:0007669"/>
    <property type="project" value="InterPro"/>
</dbReference>
<dbReference type="AlphaFoldDB" id="A0A183J4L2"/>
<reference evidence="5 6" key="2">
    <citation type="submission" date="2018-11" db="EMBL/GenBank/DDBJ databases">
        <authorList>
            <consortium name="Pathogen Informatics"/>
        </authorList>
    </citation>
    <scope>NUCLEOTIDE SEQUENCE [LARGE SCALE GENOMIC DNA]</scope>
</reference>
<keyword evidence="2" id="KW-0067">ATP-binding</keyword>
<dbReference type="GO" id="GO:0005634">
    <property type="term" value="C:nucleus"/>
    <property type="evidence" value="ECO:0007669"/>
    <property type="project" value="TreeGrafter"/>
</dbReference>
<evidence type="ECO:0000313" key="5">
    <source>
        <dbReference type="EMBL" id="VDP34820.1"/>
    </source>
</evidence>
<dbReference type="GO" id="GO:0051731">
    <property type="term" value="F:polynucleotide 5'-hydroxyl-kinase activity"/>
    <property type="evidence" value="ECO:0007669"/>
    <property type="project" value="InterPro"/>
</dbReference>
<dbReference type="InterPro" id="IPR032319">
    <property type="entry name" value="CLP1_P"/>
</dbReference>
<dbReference type="Pfam" id="PF16575">
    <property type="entry name" value="CLP1_P"/>
    <property type="match status" value="1"/>
</dbReference>
<accession>A0A183J4L2</accession>
<evidence type="ECO:0000259" key="3">
    <source>
        <dbReference type="Pfam" id="PF06807"/>
    </source>
</evidence>
<dbReference type="OrthoDB" id="258143at2759"/>
<evidence type="ECO:0000313" key="6">
    <source>
        <dbReference type="Proteomes" id="UP000270296"/>
    </source>
</evidence>
<dbReference type="GO" id="GO:0005524">
    <property type="term" value="F:ATP binding"/>
    <property type="evidence" value="ECO:0007669"/>
    <property type="project" value="UniProtKB-KW"/>
</dbReference>